<feature type="region of interest" description="Disordered" evidence="1">
    <location>
        <begin position="54"/>
        <end position="76"/>
    </location>
</feature>
<accession>A0A9Q1FNJ6</accession>
<evidence type="ECO:0008006" key="4">
    <source>
        <dbReference type="Google" id="ProtNLM"/>
    </source>
</evidence>
<name>A0A9Q1FNJ6_SYNKA</name>
<proteinExistence type="predicted"/>
<evidence type="ECO:0000256" key="1">
    <source>
        <dbReference type="SAM" id="MobiDB-lite"/>
    </source>
</evidence>
<protein>
    <recommendedName>
        <fullName evidence="4">Zinc transporter ZIP11</fullName>
    </recommendedName>
</protein>
<dbReference type="AlphaFoldDB" id="A0A9Q1FNJ6"/>
<evidence type="ECO:0000313" key="2">
    <source>
        <dbReference type="EMBL" id="KAJ8362832.1"/>
    </source>
</evidence>
<reference evidence="2" key="1">
    <citation type="journal article" date="2023" name="Science">
        <title>Genome structures resolve the early diversification of teleost fishes.</title>
        <authorList>
            <person name="Parey E."/>
            <person name="Louis A."/>
            <person name="Montfort J."/>
            <person name="Bouchez O."/>
            <person name="Roques C."/>
            <person name="Iampietro C."/>
            <person name="Lluch J."/>
            <person name="Castinel A."/>
            <person name="Donnadieu C."/>
            <person name="Desvignes T."/>
            <person name="Floi Bucao C."/>
            <person name="Jouanno E."/>
            <person name="Wen M."/>
            <person name="Mejri S."/>
            <person name="Dirks R."/>
            <person name="Jansen H."/>
            <person name="Henkel C."/>
            <person name="Chen W.J."/>
            <person name="Zahm M."/>
            <person name="Cabau C."/>
            <person name="Klopp C."/>
            <person name="Thompson A.W."/>
            <person name="Robinson-Rechavi M."/>
            <person name="Braasch I."/>
            <person name="Lecointre G."/>
            <person name="Bobe J."/>
            <person name="Postlethwait J.H."/>
            <person name="Berthelot C."/>
            <person name="Roest Crollius H."/>
            <person name="Guiguen Y."/>
        </authorList>
    </citation>
    <scope>NUCLEOTIDE SEQUENCE</scope>
    <source>
        <strain evidence="2">WJC10195</strain>
    </source>
</reference>
<evidence type="ECO:0000313" key="3">
    <source>
        <dbReference type="Proteomes" id="UP001152622"/>
    </source>
</evidence>
<keyword evidence="3" id="KW-1185">Reference proteome</keyword>
<dbReference type="EMBL" id="JAINUF010000004">
    <property type="protein sequence ID" value="KAJ8362832.1"/>
    <property type="molecule type" value="Genomic_DNA"/>
</dbReference>
<feature type="compositionally biased region" description="Basic and acidic residues" evidence="1">
    <location>
        <begin position="14"/>
        <end position="24"/>
    </location>
</feature>
<sequence length="128" mass="13799">MTPTWPWPLPVDSKPQKEKVEDTPPRLTDPQELSIRIGRAGLHPDKIENGEVYQRKRGLPTGPVEEQGVARGPQEVAGLSGSSWRRIVLLIMAITIHNIPEGLAVGVGFGAIGKTPSATFESASVQSL</sequence>
<organism evidence="2 3">
    <name type="scientific">Synaphobranchus kaupii</name>
    <name type="common">Kaup's arrowtooth eel</name>
    <dbReference type="NCBI Taxonomy" id="118154"/>
    <lineage>
        <taxon>Eukaryota</taxon>
        <taxon>Metazoa</taxon>
        <taxon>Chordata</taxon>
        <taxon>Craniata</taxon>
        <taxon>Vertebrata</taxon>
        <taxon>Euteleostomi</taxon>
        <taxon>Actinopterygii</taxon>
        <taxon>Neopterygii</taxon>
        <taxon>Teleostei</taxon>
        <taxon>Anguilliformes</taxon>
        <taxon>Synaphobranchidae</taxon>
        <taxon>Synaphobranchus</taxon>
    </lineage>
</organism>
<dbReference type="OrthoDB" id="262547at2759"/>
<feature type="region of interest" description="Disordered" evidence="1">
    <location>
        <begin position="1"/>
        <end position="29"/>
    </location>
</feature>
<dbReference type="Proteomes" id="UP001152622">
    <property type="component" value="Chromosome 4"/>
</dbReference>
<comment type="caution">
    <text evidence="2">The sequence shown here is derived from an EMBL/GenBank/DDBJ whole genome shotgun (WGS) entry which is preliminary data.</text>
</comment>
<gene>
    <name evidence="2" type="ORF">SKAU_G00116630</name>
</gene>